<dbReference type="Proteomes" id="UP001279734">
    <property type="component" value="Unassembled WGS sequence"/>
</dbReference>
<protein>
    <submittedName>
        <fullName evidence="1">Uncharacterized protein</fullName>
    </submittedName>
</protein>
<name>A0AAD3P2Z7_NEPGR</name>
<evidence type="ECO:0000313" key="2">
    <source>
        <dbReference type="Proteomes" id="UP001279734"/>
    </source>
</evidence>
<organism evidence="1 2">
    <name type="scientific">Nepenthes gracilis</name>
    <name type="common">Slender pitcher plant</name>
    <dbReference type="NCBI Taxonomy" id="150966"/>
    <lineage>
        <taxon>Eukaryota</taxon>
        <taxon>Viridiplantae</taxon>
        <taxon>Streptophyta</taxon>
        <taxon>Embryophyta</taxon>
        <taxon>Tracheophyta</taxon>
        <taxon>Spermatophyta</taxon>
        <taxon>Magnoliopsida</taxon>
        <taxon>eudicotyledons</taxon>
        <taxon>Gunneridae</taxon>
        <taxon>Pentapetalae</taxon>
        <taxon>Caryophyllales</taxon>
        <taxon>Nepenthaceae</taxon>
        <taxon>Nepenthes</taxon>
    </lineage>
</organism>
<keyword evidence="2" id="KW-1185">Reference proteome</keyword>
<proteinExistence type="predicted"/>
<dbReference type="AlphaFoldDB" id="A0AAD3P2Z7"/>
<gene>
    <name evidence="1" type="ORF">Nepgr_000380</name>
</gene>
<evidence type="ECO:0000313" key="1">
    <source>
        <dbReference type="EMBL" id="GMG98540.1"/>
    </source>
</evidence>
<accession>A0AAD3P2Z7</accession>
<sequence>MHCVFPSSLPGFFFRCLSGLSTVKNTSPLFPFNYFSEGKECKTFVLLARSAADIFLEYRPSPCQISIVKAQGRKANKFNVVHFCN</sequence>
<reference evidence="1" key="1">
    <citation type="submission" date="2023-05" db="EMBL/GenBank/DDBJ databases">
        <title>Nepenthes gracilis genome sequencing.</title>
        <authorList>
            <person name="Fukushima K."/>
        </authorList>
    </citation>
    <scope>NUCLEOTIDE SEQUENCE</scope>
    <source>
        <strain evidence="1">SING2019-196</strain>
    </source>
</reference>
<comment type="caution">
    <text evidence="1">The sequence shown here is derived from an EMBL/GenBank/DDBJ whole genome shotgun (WGS) entry which is preliminary data.</text>
</comment>
<dbReference type="EMBL" id="BSYO01000001">
    <property type="protein sequence ID" value="GMG98540.1"/>
    <property type="molecule type" value="Genomic_DNA"/>
</dbReference>